<dbReference type="PANTHER" id="PTHR43540:SF15">
    <property type="entry name" value="BLR5631 PROTEIN"/>
    <property type="match status" value="1"/>
</dbReference>
<feature type="domain" description="Isochorismatase-like" evidence="3">
    <location>
        <begin position="41"/>
        <end position="193"/>
    </location>
</feature>
<protein>
    <submittedName>
        <fullName evidence="4">Isochorismatase</fullName>
        <ecNumber evidence="4">3.3.2.1</ecNumber>
    </submittedName>
</protein>
<gene>
    <name evidence="4" type="primary">pncA2</name>
    <name evidence="4" type="ordered locus">CFU_4134</name>
</gene>
<dbReference type="STRING" id="1005048.CFU_4134"/>
<dbReference type="Pfam" id="PF00857">
    <property type="entry name" value="Isochorismatase"/>
    <property type="match status" value="1"/>
</dbReference>
<dbReference type="InterPro" id="IPR050272">
    <property type="entry name" value="Isochorismatase-like_hydrls"/>
</dbReference>
<dbReference type="InterPro" id="IPR000868">
    <property type="entry name" value="Isochorismatase-like_dom"/>
</dbReference>
<dbReference type="InterPro" id="IPR036380">
    <property type="entry name" value="Isochorismatase-like_sf"/>
</dbReference>
<dbReference type="PANTHER" id="PTHR43540">
    <property type="entry name" value="PEROXYUREIDOACRYLATE/UREIDOACRYLATE AMIDOHYDROLASE-RELATED"/>
    <property type="match status" value="1"/>
</dbReference>
<dbReference type="Proteomes" id="UP000008392">
    <property type="component" value="Chromosome"/>
</dbReference>
<organism evidence="4 5">
    <name type="scientific">Collimonas fungivorans (strain Ter331)</name>
    <dbReference type="NCBI Taxonomy" id="1005048"/>
    <lineage>
        <taxon>Bacteria</taxon>
        <taxon>Pseudomonadati</taxon>
        <taxon>Pseudomonadota</taxon>
        <taxon>Betaproteobacteria</taxon>
        <taxon>Burkholderiales</taxon>
        <taxon>Oxalobacteraceae</taxon>
        <taxon>Collimonas</taxon>
    </lineage>
</organism>
<reference evidence="4 5" key="1">
    <citation type="journal article" date="2004" name="Environ. Microbiol.">
        <title>Phylogeny-function analysis of (meta)genomic libraries: screening for expression of ribosomal RNA genes by large-insert library fluorescent in situ hybridization (LIL-FISH).</title>
        <authorList>
            <person name="Leveau J.H."/>
            <person name="Gerards S."/>
            <person name="de Boer W."/>
            <person name="van Veen J.A."/>
        </authorList>
    </citation>
    <scope>NUCLEOTIDE SEQUENCE [LARGE SCALE GENOMIC DNA]</scope>
    <source>
        <strain evidence="4 5">Ter331</strain>
    </source>
</reference>
<proteinExistence type="predicted"/>
<evidence type="ECO:0000313" key="4">
    <source>
        <dbReference type="EMBL" id="AEK63956.1"/>
    </source>
</evidence>
<evidence type="ECO:0000259" key="3">
    <source>
        <dbReference type="Pfam" id="PF00857"/>
    </source>
</evidence>
<sequence length="220" mass="23513">MYSRSPPGVHMTTSTARPDGNPTIRTIVGAAPSVSLAPQSTALLVIDIQNEYFTGKLPIPDGLAVVRNANRLIALADKHGMPVFHIQQWGSAERPLFTQNTAMAEIHPEVRRAAHHSTIRKTFPSSFAGTDLQQQLQARGVKKLIISGLMTNNCVAASAFDGVAHGYQVIIASDASATRDIESWDGSVSSHKDLHKAVLTGLSDAVAEIRTTSEILGLAI</sequence>
<evidence type="ECO:0000313" key="5">
    <source>
        <dbReference type="Proteomes" id="UP000008392"/>
    </source>
</evidence>
<dbReference type="HOGENOM" id="CLU_068979_5_1_4"/>
<evidence type="ECO:0000256" key="2">
    <source>
        <dbReference type="SAM" id="MobiDB-lite"/>
    </source>
</evidence>
<dbReference type="GO" id="GO:0008908">
    <property type="term" value="F:isochorismatase activity"/>
    <property type="evidence" value="ECO:0007669"/>
    <property type="project" value="UniProtKB-EC"/>
</dbReference>
<reference evidence="4 5" key="4">
    <citation type="journal article" date="2010" name="Environ. Microbiol.">
        <title>The bacterial genus Collimonas: mycophagy, weathering and other adaptive solutions to life in oligotrophic soil environments.</title>
        <authorList>
            <person name="Leveau J.H."/>
            <person name="Uroz S."/>
            <person name="de Boer W."/>
        </authorList>
    </citation>
    <scope>NUCLEOTIDE SEQUENCE [LARGE SCALE GENOMIC DNA]</scope>
    <source>
        <strain evidence="4 5">Ter331</strain>
    </source>
</reference>
<dbReference type="AlphaFoldDB" id="G0AFE8"/>
<keyword evidence="5" id="KW-1185">Reference proteome</keyword>
<accession>G0AFE8</accession>
<dbReference type="Gene3D" id="3.40.50.850">
    <property type="entry name" value="Isochorismatase-like"/>
    <property type="match status" value="1"/>
</dbReference>
<dbReference type="KEGG" id="cfu:CFU_4134"/>
<dbReference type="eggNOG" id="COG1335">
    <property type="taxonomic scope" value="Bacteria"/>
</dbReference>
<keyword evidence="1 4" id="KW-0378">Hydrolase</keyword>
<reference evidence="4 5" key="2">
    <citation type="journal article" date="2006" name="J. Microbiol. Methods">
        <title>Genomic flank-sequencing of plasposon insertion sites for rapid identification of functional genes.</title>
        <authorList>
            <person name="Leveau J.H."/>
            <person name="Gerards S."/>
            <person name="Fritsche K."/>
            <person name="Zondag G."/>
            <person name="van Veen J.A."/>
        </authorList>
    </citation>
    <scope>NUCLEOTIDE SEQUENCE [LARGE SCALE GENOMIC DNA]</scope>
    <source>
        <strain evidence="4 5">Ter331</strain>
    </source>
</reference>
<dbReference type="EC" id="3.3.2.1" evidence="4"/>
<dbReference type="SUPFAM" id="SSF52499">
    <property type="entry name" value="Isochorismatase-like hydrolases"/>
    <property type="match status" value="1"/>
</dbReference>
<reference evidence="5" key="6">
    <citation type="submission" date="2011-05" db="EMBL/GenBank/DDBJ databases">
        <title>Complete sequence of Collimonas fungivorans Ter331.</title>
        <authorList>
            <person name="Leveau J.H."/>
        </authorList>
    </citation>
    <scope>NUCLEOTIDE SEQUENCE [LARGE SCALE GENOMIC DNA]</scope>
    <source>
        <strain evidence="5">Ter331</strain>
    </source>
</reference>
<dbReference type="EMBL" id="CP002745">
    <property type="protein sequence ID" value="AEK63956.1"/>
    <property type="molecule type" value="Genomic_DNA"/>
</dbReference>
<reference evidence="4 5" key="5">
    <citation type="journal article" date="2011" name="ISME J.">
        <title>Dual transcriptional profiling of a bacterial/fungal confrontation: Collimonas fungivorans versus Aspergillus niger.</title>
        <authorList>
            <person name="Mela F."/>
            <person name="Fritsche K."/>
            <person name="de Boer W."/>
            <person name="van Veen J.A."/>
            <person name="de Graaff L.H."/>
            <person name="van den Berg M."/>
            <person name="Leveau J.H."/>
        </authorList>
    </citation>
    <scope>NUCLEOTIDE SEQUENCE [LARGE SCALE GENOMIC DNA]</scope>
    <source>
        <strain evidence="4 5">Ter331</strain>
    </source>
</reference>
<feature type="region of interest" description="Disordered" evidence="2">
    <location>
        <begin position="1"/>
        <end position="20"/>
    </location>
</feature>
<name>G0AFE8_COLFT</name>
<dbReference type="CDD" id="cd01014">
    <property type="entry name" value="nicotinamidase_related"/>
    <property type="match status" value="1"/>
</dbReference>
<reference evidence="4 5" key="3">
    <citation type="journal article" date="2008" name="FEMS Microbiol. Ecol.">
        <title>Identification and characterization of genes underlying chitinolysis in Collimonas fungivorans Ter331.</title>
        <authorList>
            <person name="Fritsche K."/>
            <person name="de Boer W."/>
            <person name="Gerards S."/>
            <person name="van den Berg M."/>
            <person name="van Veen J.A."/>
            <person name="Leveau J.H."/>
        </authorList>
    </citation>
    <scope>NUCLEOTIDE SEQUENCE [LARGE SCALE GENOMIC DNA]</scope>
    <source>
        <strain evidence="4 5">Ter331</strain>
    </source>
</reference>
<evidence type="ECO:0000256" key="1">
    <source>
        <dbReference type="ARBA" id="ARBA00022801"/>
    </source>
</evidence>